<feature type="domain" description="Response regulatory" evidence="12">
    <location>
        <begin position="559"/>
        <end position="683"/>
    </location>
</feature>
<evidence type="ECO:0000259" key="13">
    <source>
        <dbReference type="PROSITE" id="PS50112"/>
    </source>
</evidence>
<feature type="domain" description="PAC" evidence="14">
    <location>
        <begin position="91"/>
        <end position="151"/>
    </location>
</feature>
<evidence type="ECO:0000256" key="8">
    <source>
        <dbReference type="ARBA" id="ARBA00023012"/>
    </source>
</evidence>
<dbReference type="Gene3D" id="1.10.287.130">
    <property type="match status" value="1"/>
</dbReference>
<keyword evidence="3 9" id="KW-0597">Phosphoprotein</keyword>
<name>A0ABT5KRX3_9BURK</name>
<evidence type="ECO:0000256" key="1">
    <source>
        <dbReference type="ARBA" id="ARBA00000085"/>
    </source>
</evidence>
<dbReference type="SMART" id="SM00387">
    <property type="entry name" value="HATPase_c"/>
    <property type="match status" value="1"/>
</dbReference>
<dbReference type="NCBIfam" id="TIGR00229">
    <property type="entry name" value="sensory_box"/>
    <property type="match status" value="1"/>
</dbReference>
<dbReference type="SUPFAM" id="SSF55874">
    <property type="entry name" value="ATPase domain of HSP90 chaperone/DNA topoisomerase II/histidine kinase"/>
    <property type="match status" value="1"/>
</dbReference>
<dbReference type="InterPro" id="IPR003594">
    <property type="entry name" value="HATPase_dom"/>
</dbReference>
<dbReference type="Gene3D" id="3.40.50.2300">
    <property type="match status" value="1"/>
</dbReference>
<protein>
    <recommendedName>
        <fullName evidence="2">histidine kinase</fullName>
        <ecNumber evidence="2">2.7.13.3</ecNumber>
    </recommendedName>
</protein>
<keyword evidence="8" id="KW-0902">Two-component regulatory system</keyword>
<feature type="domain" description="Histidine kinase" evidence="11">
    <location>
        <begin position="300"/>
        <end position="522"/>
    </location>
</feature>
<dbReference type="InterPro" id="IPR000700">
    <property type="entry name" value="PAS-assoc_C"/>
</dbReference>
<evidence type="ECO:0000259" key="12">
    <source>
        <dbReference type="PROSITE" id="PS50110"/>
    </source>
</evidence>
<evidence type="ECO:0000259" key="14">
    <source>
        <dbReference type="PROSITE" id="PS50113"/>
    </source>
</evidence>
<keyword evidence="6" id="KW-0418">Kinase</keyword>
<accession>A0ABT5KRX3</accession>
<dbReference type="InterPro" id="IPR036890">
    <property type="entry name" value="HATPase_C_sf"/>
</dbReference>
<evidence type="ECO:0000256" key="9">
    <source>
        <dbReference type="PROSITE-ProRule" id="PRU00169"/>
    </source>
</evidence>
<evidence type="ECO:0000256" key="4">
    <source>
        <dbReference type="ARBA" id="ARBA00022679"/>
    </source>
</evidence>
<feature type="domain" description="PAS" evidence="13">
    <location>
        <begin position="152"/>
        <end position="206"/>
    </location>
</feature>
<dbReference type="SUPFAM" id="SSF47384">
    <property type="entry name" value="Homodimeric domain of signal transducing histidine kinase"/>
    <property type="match status" value="1"/>
</dbReference>
<dbReference type="SMART" id="SM00091">
    <property type="entry name" value="PAS"/>
    <property type="match status" value="1"/>
</dbReference>
<dbReference type="Pfam" id="PF00072">
    <property type="entry name" value="Response_reg"/>
    <property type="match status" value="1"/>
</dbReference>
<dbReference type="InterPro" id="IPR000014">
    <property type="entry name" value="PAS"/>
</dbReference>
<dbReference type="Pfam" id="PF02518">
    <property type="entry name" value="HATPase_c"/>
    <property type="match status" value="1"/>
</dbReference>
<comment type="catalytic activity">
    <reaction evidence="1">
        <text>ATP + protein L-histidine = ADP + protein N-phospho-L-histidine.</text>
        <dbReference type="EC" id="2.7.13.3"/>
    </reaction>
</comment>
<keyword evidence="4" id="KW-0808">Transferase</keyword>
<dbReference type="Gene3D" id="3.30.565.10">
    <property type="entry name" value="Histidine kinase-like ATPase, C-terminal domain"/>
    <property type="match status" value="1"/>
</dbReference>
<comment type="caution">
    <text evidence="15">The sequence shown here is derived from an EMBL/GenBank/DDBJ whole genome shotgun (WGS) entry which is preliminary data.</text>
</comment>
<dbReference type="GO" id="GO:0005524">
    <property type="term" value="F:ATP binding"/>
    <property type="evidence" value="ECO:0007669"/>
    <property type="project" value="UniProtKB-KW"/>
</dbReference>
<dbReference type="EMBL" id="JAQQXS010000008">
    <property type="protein sequence ID" value="MDC8785683.1"/>
    <property type="molecule type" value="Genomic_DNA"/>
</dbReference>
<evidence type="ECO:0000256" key="5">
    <source>
        <dbReference type="ARBA" id="ARBA00022741"/>
    </source>
</evidence>
<dbReference type="EC" id="2.7.13.3" evidence="2"/>
<feature type="compositionally biased region" description="Basic and acidic residues" evidence="10">
    <location>
        <begin position="541"/>
        <end position="551"/>
    </location>
</feature>
<dbReference type="InterPro" id="IPR035965">
    <property type="entry name" value="PAS-like_dom_sf"/>
</dbReference>
<keyword evidence="5" id="KW-0547">Nucleotide-binding</keyword>
<dbReference type="InterPro" id="IPR004358">
    <property type="entry name" value="Sig_transdc_His_kin-like_C"/>
</dbReference>
<dbReference type="SMART" id="SM00388">
    <property type="entry name" value="HisKA"/>
    <property type="match status" value="1"/>
</dbReference>
<dbReference type="InterPro" id="IPR003661">
    <property type="entry name" value="HisK_dim/P_dom"/>
</dbReference>
<dbReference type="SUPFAM" id="SSF55785">
    <property type="entry name" value="PYP-like sensor domain (PAS domain)"/>
    <property type="match status" value="2"/>
</dbReference>
<dbReference type="InterPro" id="IPR036097">
    <property type="entry name" value="HisK_dim/P_sf"/>
</dbReference>
<evidence type="ECO:0000256" key="7">
    <source>
        <dbReference type="ARBA" id="ARBA00022840"/>
    </source>
</evidence>
<dbReference type="CDD" id="cd00082">
    <property type="entry name" value="HisKA"/>
    <property type="match status" value="1"/>
</dbReference>
<evidence type="ECO:0000313" key="15">
    <source>
        <dbReference type="EMBL" id="MDC8785683.1"/>
    </source>
</evidence>
<dbReference type="InterPro" id="IPR001789">
    <property type="entry name" value="Sig_transdc_resp-reg_receiver"/>
</dbReference>
<keyword evidence="7 15" id="KW-0067">ATP-binding</keyword>
<dbReference type="PROSITE" id="PS50112">
    <property type="entry name" value="PAS"/>
    <property type="match status" value="1"/>
</dbReference>
<keyword evidence="16" id="KW-1185">Reference proteome</keyword>
<dbReference type="PANTHER" id="PTHR43065:SF46">
    <property type="entry name" value="C4-DICARBOXYLATE TRANSPORT SENSOR PROTEIN DCTB"/>
    <property type="match status" value="1"/>
</dbReference>
<dbReference type="PRINTS" id="PR00344">
    <property type="entry name" value="BCTRLSENSOR"/>
</dbReference>
<dbReference type="SMART" id="SM00448">
    <property type="entry name" value="REC"/>
    <property type="match status" value="1"/>
</dbReference>
<dbReference type="PROSITE" id="PS50113">
    <property type="entry name" value="PAC"/>
    <property type="match status" value="1"/>
</dbReference>
<dbReference type="Pfam" id="PF08448">
    <property type="entry name" value="PAS_4"/>
    <property type="match status" value="1"/>
</dbReference>
<dbReference type="RefSeq" id="WP_273596791.1">
    <property type="nucleotide sequence ID" value="NZ_JAQQXS010000008.1"/>
</dbReference>
<dbReference type="CDD" id="cd00156">
    <property type="entry name" value="REC"/>
    <property type="match status" value="1"/>
</dbReference>
<dbReference type="Proteomes" id="UP001219862">
    <property type="component" value="Unassembled WGS sequence"/>
</dbReference>
<dbReference type="SUPFAM" id="SSF52172">
    <property type="entry name" value="CheY-like"/>
    <property type="match status" value="1"/>
</dbReference>
<evidence type="ECO:0000256" key="10">
    <source>
        <dbReference type="SAM" id="MobiDB-lite"/>
    </source>
</evidence>
<dbReference type="InterPro" id="IPR011006">
    <property type="entry name" value="CheY-like_superfamily"/>
</dbReference>
<dbReference type="InterPro" id="IPR005467">
    <property type="entry name" value="His_kinase_dom"/>
</dbReference>
<dbReference type="PROSITE" id="PS50110">
    <property type="entry name" value="RESPONSE_REGULATORY"/>
    <property type="match status" value="1"/>
</dbReference>
<evidence type="ECO:0000256" key="6">
    <source>
        <dbReference type="ARBA" id="ARBA00022777"/>
    </source>
</evidence>
<evidence type="ECO:0000313" key="16">
    <source>
        <dbReference type="Proteomes" id="UP001219862"/>
    </source>
</evidence>
<evidence type="ECO:0000259" key="11">
    <source>
        <dbReference type="PROSITE" id="PS50109"/>
    </source>
</evidence>
<feature type="region of interest" description="Disordered" evidence="10">
    <location>
        <begin position="530"/>
        <end position="551"/>
    </location>
</feature>
<gene>
    <name evidence="15" type="ORF">PRZ01_10810</name>
</gene>
<proteinExistence type="predicted"/>
<feature type="modified residue" description="4-aspartylphosphate" evidence="9">
    <location>
        <position position="618"/>
    </location>
</feature>
<dbReference type="PANTHER" id="PTHR43065">
    <property type="entry name" value="SENSOR HISTIDINE KINASE"/>
    <property type="match status" value="1"/>
</dbReference>
<evidence type="ECO:0000256" key="3">
    <source>
        <dbReference type="ARBA" id="ARBA00022553"/>
    </source>
</evidence>
<evidence type="ECO:0000256" key="2">
    <source>
        <dbReference type="ARBA" id="ARBA00012438"/>
    </source>
</evidence>
<organism evidence="15 16">
    <name type="scientific">Roseateles koreensis</name>
    <dbReference type="NCBI Taxonomy" id="2987526"/>
    <lineage>
        <taxon>Bacteria</taxon>
        <taxon>Pseudomonadati</taxon>
        <taxon>Pseudomonadota</taxon>
        <taxon>Betaproteobacteria</taxon>
        <taxon>Burkholderiales</taxon>
        <taxon>Sphaerotilaceae</taxon>
        <taxon>Roseateles</taxon>
    </lineage>
</organism>
<dbReference type="InterPro" id="IPR013656">
    <property type="entry name" value="PAS_4"/>
</dbReference>
<sequence>MAVVTRMRTDDRHALDQRLLQIAARLSELGAWIQERGPAGRFHASGKAHDILNVPSGSLQSLADCWAVLQDQDRAAAELAQAQCEAGGRAYTLEFRLPELARSGPQDADVGPVWLRVQAVPMFGPDGSVSRVEGAFFDISAAKSAELALQDSDMRFRALIEGVERVSVQGYDSQRRVIFWNKASERLYGYSADEAIGRQLEDLIIPGTMRAQVIEGTQQWLQSGVVSAPAEELVLCDKAGAPVPVFSSHTLQYSRSGEPLLFCVDIDLRERVKAEALRHQLESQLREAQKIEALGIMAGGIAHDFNNVLGAILSNVNLASALLGASHPSERHLRLITQGAERARSMVKKLLTFSRRDAPHPQWLALAEQLRDTLDLLRAGLPSQVTLSLGELDETLQVEADAAELQQVLFNLCTNASQALPPEGGTVRVSLYRCQLPEDRPLLQLPPGLYAQLSVCDNGSGISEAQQARIFEPFFTTKPAGEGTGLGLSVVHGIVHRHQGSIVLDSREGEGSCFHVLLPCATAVNFPANLSPPDPPGISRPSEKGDKNTMDEWGHRVPRLLYVDDDEVMRLTAQSLLQRAGYQVETCASADAAMHCLGEANGPSALLAGSPFAAVISDYNMPDRDGFSLADALRQTYPGLPVILASGHVSDSMQLQAHALGLAPLIKKENLLEELVAAVDRRLVEMGRRMPT</sequence>
<dbReference type="PROSITE" id="PS50109">
    <property type="entry name" value="HIS_KIN"/>
    <property type="match status" value="1"/>
</dbReference>
<dbReference type="CDD" id="cd00130">
    <property type="entry name" value="PAS"/>
    <property type="match status" value="1"/>
</dbReference>
<dbReference type="Pfam" id="PF00512">
    <property type="entry name" value="HisKA"/>
    <property type="match status" value="1"/>
</dbReference>
<dbReference type="Gene3D" id="3.30.450.20">
    <property type="entry name" value="PAS domain"/>
    <property type="match status" value="2"/>
</dbReference>
<reference evidence="15 16" key="1">
    <citation type="submission" date="2022-10" db="EMBL/GenBank/DDBJ databases">
        <title>paucibacter sp. hw8 Genome sequencing.</title>
        <authorList>
            <person name="Park S."/>
        </authorList>
    </citation>
    <scope>NUCLEOTIDE SEQUENCE [LARGE SCALE GENOMIC DNA]</scope>
    <source>
        <strain evidence="16">hw8</strain>
    </source>
</reference>